<reference evidence="1 2" key="1">
    <citation type="journal article" date="2019" name="Appl. Microbiol. Biotechnol.">
        <title>Genome sequence of Isaria javanica and comparative genome analysis insights into family S53 peptidase evolution in fungal entomopathogens.</title>
        <authorList>
            <person name="Lin R."/>
            <person name="Zhang X."/>
            <person name="Xin B."/>
            <person name="Zou M."/>
            <person name="Gao Y."/>
            <person name="Qin F."/>
            <person name="Hu Q."/>
            <person name="Xie B."/>
            <person name="Cheng X."/>
        </authorList>
    </citation>
    <scope>NUCLEOTIDE SEQUENCE [LARGE SCALE GENOMIC DNA]</scope>
    <source>
        <strain evidence="1 2">IJ1G</strain>
    </source>
</reference>
<evidence type="ECO:0000313" key="1">
    <source>
        <dbReference type="EMBL" id="TQV99744.1"/>
    </source>
</evidence>
<organism evidence="1 2">
    <name type="scientific">Cordyceps javanica</name>
    <dbReference type="NCBI Taxonomy" id="43265"/>
    <lineage>
        <taxon>Eukaryota</taxon>
        <taxon>Fungi</taxon>
        <taxon>Dikarya</taxon>
        <taxon>Ascomycota</taxon>
        <taxon>Pezizomycotina</taxon>
        <taxon>Sordariomycetes</taxon>
        <taxon>Hypocreomycetidae</taxon>
        <taxon>Hypocreales</taxon>
        <taxon>Cordycipitaceae</taxon>
        <taxon>Cordyceps</taxon>
    </lineage>
</organism>
<dbReference type="EMBL" id="SPUK01000002">
    <property type="protein sequence ID" value="TQV99744.1"/>
    <property type="molecule type" value="Genomic_DNA"/>
</dbReference>
<dbReference type="AlphaFoldDB" id="A0A545VDF2"/>
<proteinExistence type="predicted"/>
<accession>A0A545VDF2</accession>
<protein>
    <submittedName>
        <fullName evidence="1">Uncharacterized protein</fullName>
    </submittedName>
</protein>
<name>A0A545VDF2_9HYPO</name>
<keyword evidence="2" id="KW-1185">Reference proteome</keyword>
<comment type="caution">
    <text evidence="1">The sequence shown here is derived from an EMBL/GenBank/DDBJ whole genome shotgun (WGS) entry which is preliminary data.</text>
</comment>
<gene>
    <name evidence="1" type="ORF">IF1G_01959</name>
</gene>
<evidence type="ECO:0000313" key="2">
    <source>
        <dbReference type="Proteomes" id="UP000315783"/>
    </source>
</evidence>
<dbReference type="Proteomes" id="UP000315783">
    <property type="component" value="Unassembled WGS sequence"/>
</dbReference>
<sequence length="118" mass="12766">MNPIGSQSGNFGSRLLATLNMEINAAIGPFPLYPYTVIVVQLNGVLRIYSRGQFSRELLEASLAFTGTTAGTKHQVGHPSNDKRWPILVAIVFPAARFATEACHAESPGEMDHLCVPI</sequence>